<dbReference type="InterPro" id="IPR001647">
    <property type="entry name" value="HTH_TetR"/>
</dbReference>
<dbReference type="EMBL" id="JADWDC010000111">
    <property type="protein sequence ID" value="MCC0179771.1"/>
    <property type="molecule type" value="Genomic_DNA"/>
</dbReference>
<dbReference type="PANTHER" id="PTHR47506">
    <property type="entry name" value="TRANSCRIPTIONAL REGULATORY PROTEIN"/>
    <property type="match status" value="1"/>
</dbReference>
<proteinExistence type="predicted"/>
<accession>A0A964FIB0</accession>
<evidence type="ECO:0000256" key="4">
    <source>
        <dbReference type="PROSITE-ProRule" id="PRU00335"/>
    </source>
</evidence>
<feature type="domain" description="HTH tetR-type" evidence="5">
    <location>
        <begin position="5"/>
        <end position="65"/>
    </location>
</feature>
<dbReference type="Gene3D" id="1.10.357.10">
    <property type="entry name" value="Tetracycline Repressor, domain 2"/>
    <property type="match status" value="1"/>
</dbReference>
<keyword evidence="3" id="KW-0804">Transcription</keyword>
<dbReference type="InterPro" id="IPR009057">
    <property type="entry name" value="Homeodomain-like_sf"/>
</dbReference>
<gene>
    <name evidence="6" type="ORF">I4641_22780</name>
</gene>
<dbReference type="GO" id="GO:0003677">
    <property type="term" value="F:DNA binding"/>
    <property type="evidence" value="ECO:0007669"/>
    <property type="project" value="UniProtKB-UniRule"/>
</dbReference>
<dbReference type="RefSeq" id="WP_229642869.1">
    <property type="nucleotide sequence ID" value="NZ_JADWDC010000111.1"/>
</dbReference>
<organism evidence="6 7">
    <name type="scientific">Waterburya agarophytonicola KI4</name>
    <dbReference type="NCBI Taxonomy" id="2874699"/>
    <lineage>
        <taxon>Bacteria</taxon>
        <taxon>Bacillati</taxon>
        <taxon>Cyanobacteriota</taxon>
        <taxon>Cyanophyceae</taxon>
        <taxon>Pleurocapsales</taxon>
        <taxon>Hyellaceae</taxon>
        <taxon>Waterburya</taxon>
        <taxon>Waterburya agarophytonicola</taxon>
    </lineage>
</organism>
<name>A0A964FIB0_9CYAN</name>
<evidence type="ECO:0000259" key="5">
    <source>
        <dbReference type="PROSITE" id="PS50977"/>
    </source>
</evidence>
<keyword evidence="2 4" id="KW-0238">DNA-binding</keyword>
<evidence type="ECO:0000313" key="6">
    <source>
        <dbReference type="EMBL" id="MCC0179771.1"/>
    </source>
</evidence>
<evidence type="ECO:0000256" key="3">
    <source>
        <dbReference type="ARBA" id="ARBA00023163"/>
    </source>
</evidence>
<dbReference type="SUPFAM" id="SSF46689">
    <property type="entry name" value="Homeodomain-like"/>
    <property type="match status" value="1"/>
</dbReference>
<evidence type="ECO:0000256" key="1">
    <source>
        <dbReference type="ARBA" id="ARBA00023015"/>
    </source>
</evidence>
<evidence type="ECO:0000256" key="2">
    <source>
        <dbReference type="ARBA" id="ARBA00023125"/>
    </source>
</evidence>
<keyword evidence="1" id="KW-0805">Transcription regulation</keyword>
<dbReference type="InterPro" id="IPR011075">
    <property type="entry name" value="TetR_C"/>
</dbReference>
<dbReference type="SUPFAM" id="SSF48498">
    <property type="entry name" value="Tetracyclin repressor-like, C-terminal domain"/>
    <property type="match status" value="1"/>
</dbReference>
<dbReference type="InterPro" id="IPR036271">
    <property type="entry name" value="Tet_transcr_reg_TetR-rel_C_sf"/>
</dbReference>
<protein>
    <submittedName>
        <fullName evidence="6">TetR/AcrR family transcriptional regulator</fullName>
    </submittedName>
</protein>
<dbReference type="PANTHER" id="PTHR47506:SF3">
    <property type="entry name" value="HTH-TYPE TRANSCRIPTIONAL REGULATOR LMRA"/>
    <property type="match status" value="1"/>
</dbReference>
<evidence type="ECO:0000313" key="7">
    <source>
        <dbReference type="Proteomes" id="UP000729733"/>
    </source>
</evidence>
<dbReference type="Pfam" id="PF00440">
    <property type="entry name" value="TetR_N"/>
    <property type="match status" value="1"/>
</dbReference>
<comment type="caution">
    <text evidence="6">The sequence shown here is derived from an EMBL/GenBank/DDBJ whole genome shotgun (WGS) entry which is preliminary data.</text>
</comment>
<sequence length="196" mass="21751">MSKAQETKTRIIRQSAELFNLKGYAGSSMSDIMQATGLKKGGIYNHFASKEELALAAFDYAVSLLTQRVWSVVKTKRNAIDRLLALVSSYLTYIDNPPIVGGCPILNTAIETDDLDSPLRDRALQAINSWRDLIIRIIEKGIKKGEVRSTVEPDTVATIIICNIEGAMMMSKLAKNPIHMRRAIAHLQSYIKTSLV</sequence>
<feature type="DNA-binding region" description="H-T-H motif" evidence="4">
    <location>
        <begin position="28"/>
        <end position="47"/>
    </location>
</feature>
<dbReference type="Pfam" id="PF16925">
    <property type="entry name" value="TetR_C_13"/>
    <property type="match status" value="1"/>
</dbReference>
<dbReference type="AlphaFoldDB" id="A0A964FIB0"/>
<reference evidence="6" key="1">
    <citation type="journal article" date="2021" name="Antonie Van Leeuwenhoek">
        <title>Draft genome and description of Waterburya agarophytonicola gen. nov. sp. nov. (Pleurocapsales, Cyanobacteria): a seaweed symbiont.</title>
        <authorList>
            <person name="Bonthond G."/>
            <person name="Shalygin S."/>
            <person name="Bayer T."/>
            <person name="Weinberger F."/>
        </authorList>
    </citation>
    <scope>NUCLEOTIDE SEQUENCE</scope>
    <source>
        <strain evidence="6">KI4</strain>
    </source>
</reference>
<dbReference type="Proteomes" id="UP000729733">
    <property type="component" value="Unassembled WGS sequence"/>
</dbReference>
<dbReference type="PROSITE" id="PS50977">
    <property type="entry name" value="HTH_TETR_2"/>
    <property type="match status" value="1"/>
</dbReference>
<dbReference type="PRINTS" id="PR00455">
    <property type="entry name" value="HTHTETR"/>
</dbReference>
<keyword evidence="7" id="KW-1185">Reference proteome</keyword>